<feature type="region of interest" description="Disordered" evidence="1">
    <location>
        <begin position="180"/>
        <end position="312"/>
    </location>
</feature>
<evidence type="ECO:0000313" key="4">
    <source>
        <dbReference type="Proteomes" id="UP000015241"/>
    </source>
</evidence>
<protein>
    <submittedName>
        <fullName evidence="3">Uncharacterized protein</fullName>
    </submittedName>
</protein>
<dbReference type="eggNOG" id="ENOG502SR8G">
    <property type="taxonomic scope" value="Eukaryota"/>
</dbReference>
<keyword evidence="2" id="KW-0812">Transmembrane</keyword>
<proteinExistence type="predicted"/>
<evidence type="ECO:0000256" key="1">
    <source>
        <dbReference type="SAM" id="MobiDB-lite"/>
    </source>
</evidence>
<dbReference type="AlphaFoldDB" id="S8EM24"/>
<feature type="transmembrane region" description="Helical" evidence="2">
    <location>
        <begin position="131"/>
        <end position="153"/>
    </location>
</feature>
<feature type="transmembrane region" description="Helical" evidence="2">
    <location>
        <begin position="47"/>
        <end position="66"/>
    </location>
</feature>
<dbReference type="Proteomes" id="UP000015241">
    <property type="component" value="Unassembled WGS sequence"/>
</dbReference>
<organism evidence="3 4">
    <name type="scientific">Fomitopsis schrenkii</name>
    <name type="common">Brown rot fungus</name>
    <dbReference type="NCBI Taxonomy" id="2126942"/>
    <lineage>
        <taxon>Eukaryota</taxon>
        <taxon>Fungi</taxon>
        <taxon>Dikarya</taxon>
        <taxon>Basidiomycota</taxon>
        <taxon>Agaricomycotina</taxon>
        <taxon>Agaricomycetes</taxon>
        <taxon>Polyporales</taxon>
        <taxon>Fomitopsis</taxon>
    </lineage>
</organism>
<feature type="compositionally biased region" description="Polar residues" evidence="1">
    <location>
        <begin position="187"/>
        <end position="201"/>
    </location>
</feature>
<dbReference type="EMBL" id="KE504122">
    <property type="protein sequence ID" value="EPT06112.1"/>
    <property type="molecule type" value="Genomic_DNA"/>
</dbReference>
<feature type="compositionally biased region" description="Basic residues" evidence="1">
    <location>
        <begin position="289"/>
        <end position="299"/>
    </location>
</feature>
<reference evidence="3 4" key="1">
    <citation type="journal article" date="2012" name="Science">
        <title>The Paleozoic origin of enzymatic lignin decomposition reconstructed from 31 fungal genomes.</title>
        <authorList>
            <person name="Floudas D."/>
            <person name="Binder M."/>
            <person name="Riley R."/>
            <person name="Barry K."/>
            <person name="Blanchette R.A."/>
            <person name="Henrissat B."/>
            <person name="Martinez A.T."/>
            <person name="Otillar R."/>
            <person name="Spatafora J.W."/>
            <person name="Yadav J.S."/>
            <person name="Aerts A."/>
            <person name="Benoit I."/>
            <person name="Boyd A."/>
            <person name="Carlson A."/>
            <person name="Copeland A."/>
            <person name="Coutinho P.M."/>
            <person name="de Vries R.P."/>
            <person name="Ferreira P."/>
            <person name="Findley K."/>
            <person name="Foster B."/>
            <person name="Gaskell J."/>
            <person name="Glotzer D."/>
            <person name="Gorecki P."/>
            <person name="Heitman J."/>
            <person name="Hesse C."/>
            <person name="Hori C."/>
            <person name="Igarashi K."/>
            <person name="Jurgens J.A."/>
            <person name="Kallen N."/>
            <person name="Kersten P."/>
            <person name="Kohler A."/>
            <person name="Kuees U."/>
            <person name="Kumar T.K.A."/>
            <person name="Kuo A."/>
            <person name="LaButti K."/>
            <person name="Larrondo L.F."/>
            <person name="Lindquist E."/>
            <person name="Ling A."/>
            <person name="Lombard V."/>
            <person name="Lucas S."/>
            <person name="Lundell T."/>
            <person name="Martin R."/>
            <person name="McLaughlin D.J."/>
            <person name="Morgenstern I."/>
            <person name="Morin E."/>
            <person name="Murat C."/>
            <person name="Nagy L.G."/>
            <person name="Nolan M."/>
            <person name="Ohm R.A."/>
            <person name="Patyshakuliyeva A."/>
            <person name="Rokas A."/>
            <person name="Ruiz-Duenas F.J."/>
            <person name="Sabat G."/>
            <person name="Salamov A."/>
            <person name="Samejima M."/>
            <person name="Schmutz J."/>
            <person name="Slot J.C."/>
            <person name="St John F."/>
            <person name="Stenlid J."/>
            <person name="Sun H."/>
            <person name="Sun S."/>
            <person name="Syed K."/>
            <person name="Tsang A."/>
            <person name="Wiebenga A."/>
            <person name="Young D."/>
            <person name="Pisabarro A."/>
            <person name="Eastwood D.C."/>
            <person name="Martin F."/>
            <person name="Cullen D."/>
            <person name="Grigoriev I.V."/>
            <person name="Hibbett D.S."/>
        </authorList>
    </citation>
    <scope>NUCLEOTIDE SEQUENCE</scope>
    <source>
        <strain evidence="4">FP-58527</strain>
    </source>
</reference>
<keyword evidence="2" id="KW-1133">Transmembrane helix</keyword>
<accession>S8EM24</accession>
<evidence type="ECO:0000313" key="3">
    <source>
        <dbReference type="EMBL" id="EPT06112.1"/>
    </source>
</evidence>
<evidence type="ECO:0000256" key="2">
    <source>
        <dbReference type="SAM" id="Phobius"/>
    </source>
</evidence>
<feature type="compositionally biased region" description="Polar residues" evidence="1">
    <location>
        <begin position="244"/>
        <end position="259"/>
    </location>
</feature>
<feature type="transmembrane region" description="Helical" evidence="2">
    <location>
        <begin position="78"/>
        <end position="103"/>
    </location>
</feature>
<dbReference type="OrthoDB" id="3269357at2759"/>
<dbReference type="STRING" id="743788.S8EM24"/>
<name>S8EM24_FOMSC</name>
<sequence>MNKAFAVYRYLVFAIFVACNIAILAVAARNLMLSLELKDGSDVEVDAFLIALGCVGLVFMLPILFIDAMRKESVVRHVWFECFWIGIFCLMQLACAGVVTLTMPNAECVVQLSDGLIAIGPCDLNSTLLMAFTWTAAGDLLVYLIALTAMGLLHHRDDPLIWKAYVSTYSWFAVRRSLGSEPPTPSLPVQSVPKSGQSEFSNRMVAPKHDPDPEKQAMGHSLRVPPVSSAPRLPPTEKAPQAFTPRQLQLKSSVPNLSPATARAIASRRAEQPAATVNRTYVPATRPREPKKKVLRLHRPPSLDLSRITPPR</sequence>
<dbReference type="HOGENOM" id="CLU_937011_0_0_1"/>
<feature type="compositionally biased region" description="Basic and acidic residues" evidence="1">
    <location>
        <begin position="207"/>
        <end position="217"/>
    </location>
</feature>
<feature type="transmembrane region" description="Helical" evidence="2">
    <location>
        <begin position="7"/>
        <end position="27"/>
    </location>
</feature>
<keyword evidence="2" id="KW-0472">Membrane</keyword>
<gene>
    <name evidence="3" type="ORF">FOMPIDRAFT_1021183</name>
</gene>
<keyword evidence="4" id="KW-1185">Reference proteome</keyword>
<dbReference type="InParanoid" id="S8EM24"/>